<dbReference type="FunFam" id="1.20.58.1040:FF:000001">
    <property type="entry name" value="Glucan endo-1,3-beta-glucosidase 4"/>
    <property type="match status" value="1"/>
</dbReference>
<comment type="caution">
    <text evidence="11">The sequence shown here is derived from an EMBL/GenBank/DDBJ whole genome shotgun (WGS) entry which is preliminary data.</text>
</comment>
<evidence type="ECO:0000256" key="1">
    <source>
        <dbReference type="ARBA" id="ARBA00004609"/>
    </source>
</evidence>
<evidence type="ECO:0000256" key="2">
    <source>
        <dbReference type="ARBA" id="ARBA00022475"/>
    </source>
</evidence>
<dbReference type="InterPro" id="IPR012946">
    <property type="entry name" value="X8"/>
</dbReference>
<evidence type="ECO:0000256" key="4">
    <source>
        <dbReference type="ARBA" id="ARBA00022729"/>
    </source>
</evidence>
<evidence type="ECO:0000313" key="12">
    <source>
        <dbReference type="Proteomes" id="UP000215914"/>
    </source>
</evidence>
<accession>A0A9K3MWW9</accession>
<feature type="chain" id="PRO_5039931196" evidence="9">
    <location>
        <begin position="21"/>
        <end position="126"/>
    </location>
</feature>
<dbReference type="Gramene" id="mRNA:HanXRQr2_Chr12g0550211">
    <property type="protein sequence ID" value="mRNA:HanXRQr2_Chr12g0550211"/>
    <property type="gene ID" value="HanXRQr2_Chr12g0550211"/>
</dbReference>
<keyword evidence="3" id="KW-0336">GPI-anchor</keyword>
<keyword evidence="4 9" id="KW-0732">Signal</keyword>
<protein>
    <submittedName>
        <fullName evidence="11">X8 domain-containing protein</fullName>
    </submittedName>
</protein>
<feature type="signal peptide" evidence="9">
    <location>
        <begin position="1"/>
        <end position="20"/>
    </location>
</feature>
<evidence type="ECO:0000256" key="8">
    <source>
        <dbReference type="ARBA" id="ARBA00023288"/>
    </source>
</evidence>
<evidence type="ECO:0000256" key="3">
    <source>
        <dbReference type="ARBA" id="ARBA00022622"/>
    </source>
</evidence>
<dbReference type="Gene3D" id="1.20.58.1040">
    <property type="match status" value="1"/>
</dbReference>
<sequence length="126" mass="13678">MAFLPLSMLLLFSFARYSSAAYCVCNTGMSDTVLQRSIDYACGNGADCGPISQNGPCFNPNTVKDHCNYAVNSYYQKKGQVQGSCDFSGSATVSQTPPSGMITTHLNWILSFLVYCCHSIKSCIKI</sequence>
<gene>
    <name evidence="11" type="ORF">HanXRQr2_Chr12g0550211</name>
</gene>
<organism evidence="11 12">
    <name type="scientific">Helianthus annuus</name>
    <name type="common">Common sunflower</name>
    <dbReference type="NCBI Taxonomy" id="4232"/>
    <lineage>
        <taxon>Eukaryota</taxon>
        <taxon>Viridiplantae</taxon>
        <taxon>Streptophyta</taxon>
        <taxon>Embryophyta</taxon>
        <taxon>Tracheophyta</taxon>
        <taxon>Spermatophyta</taxon>
        <taxon>Magnoliopsida</taxon>
        <taxon>eudicotyledons</taxon>
        <taxon>Gunneridae</taxon>
        <taxon>Pentapetalae</taxon>
        <taxon>asterids</taxon>
        <taxon>campanulids</taxon>
        <taxon>Asterales</taxon>
        <taxon>Asteraceae</taxon>
        <taxon>Asteroideae</taxon>
        <taxon>Heliantheae alliance</taxon>
        <taxon>Heliantheae</taxon>
        <taxon>Helianthus</taxon>
    </lineage>
</organism>
<evidence type="ECO:0000259" key="10">
    <source>
        <dbReference type="SMART" id="SM00768"/>
    </source>
</evidence>
<feature type="domain" description="X8" evidence="10">
    <location>
        <begin position="21"/>
        <end position="119"/>
    </location>
</feature>
<keyword evidence="2" id="KW-1003">Cell membrane</keyword>
<dbReference type="EMBL" id="MNCJ02000327">
    <property type="protein sequence ID" value="KAF5778671.1"/>
    <property type="molecule type" value="Genomic_DNA"/>
</dbReference>
<dbReference type="PANTHER" id="PTHR31044:SF60">
    <property type="entry name" value="PLASMODESMATA CALLOSE-BINDING PROTEIN 4"/>
    <property type="match status" value="1"/>
</dbReference>
<reference evidence="11" key="1">
    <citation type="journal article" date="2017" name="Nature">
        <title>The sunflower genome provides insights into oil metabolism, flowering and Asterid evolution.</title>
        <authorList>
            <person name="Badouin H."/>
            <person name="Gouzy J."/>
            <person name="Grassa C.J."/>
            <person name="Murat F."/>
            <person name="Staton S.E."/>
            <person name="Cottret L."/>
            <person name="Lelandais-Briere C."/>
            <person name="Owens G.L."/>
            <person name="Carrere S."/>
            <person name="Mayjonade B."/>
            <person name="Legrand L."/>
            <person name="Gill N."/>
            <person name="Kane N.C."/>
            <person name="Bowers J.E."/>
            <person name="Hubner S."/>
            <person name="Bellec A."/>
            <person name="Berard A."/>
            <person name="Berges H."/>
            <person name="Blanchet N."/>
            <person name="Boniface M.C."/>
            <person name="Brunel D."/>
            <person name="Catrice O."/>
            <person name="Chaidir N."/>
            <person name="Claudel C."/>
            <person name="Donnadieu C."/>
            <person name="Faraut T."/>
            <person name="Fievet G."/>
            <person name="Helmstetter N."/>
            <person name="King M."/>
            <person name="Knapp S.J."/>
            <person name="Lai Z."/>
            <person name="Le Paslier M.C."/>
            <person name="Lippi Y."/>
            <person name="Lorenzon L."/>
            <person name="Mandel J.R."/>
            <person name="Marage G."/>
            <person name="Marchand G."/>
            <person name="Marquand E."/>
            <person name="Bret-Mestries E."/>
            <person name="Morien E."/>
            <person name="Nambeesan S."/>
            <person name="Nguyen T."/>
            <person name="Pegot-Espagnet P."/>
            <person name="Pouilly N."/>
            <person name="Raftis F."/>
            <person name="Sallet E."/>
            <person name="Schiex T."/>
            <person name="Thomas J."/>
            <person name="Vandecasteele C."/>
            <person name="Vares D."/>
            <person name="Vear F."/>
            <person name="Vautrin S."/>
            <person name="Crespi M."/>
            <person name="Mangin B."/>
            <person name="Burke J.M."/>
            <person name="Salse J."/>
            <person name="Munos S."/>
            <person name="Vincourt P."/>
            <person name="Rieseberg L.H."/>
            <person name="Langlade N.B."/>
        </authorList>
    </citation>
    <scope>NUCLEOTIDE SEQUENCE</scope>
    <source>
        <tissue evidence="11">Leaves</tissue>
    </source>
</reference>
<keyword evidence="8" id="KW-0449">Lipoprotein</keyword>
<name>A0A9K3MWW9_HELAN</name>
<dbReference type="AlphaFoldDB" id="A0A9K3MWW9"/>
<dbReference type="SMART" id="SM00768">
    <property type="entry name" value="X8"/>
    <property type="match status" value="1"/>
</dbReference>
<keyword evidence="6" id="KW-1015">Disulfide bond</keyword>
<dbReference type="PANTHER" id="PTHR31044">
    <property type="entry name" value="BETA-1,3 GLUCANASE"/>
    <property type="match status" value="1"/>
</dbReference>
<dbReference type="Pfam" id="PF07983">
    <property type="entry name" value="X8"/>
    <property type="match status" value="1"/>
</dbReference>
<dbReference type="GO" id="GO:0005886">
    <property type="term" value="C:plasma membrane"/>
    <property type="evidence" value="ECO:0007669"/>
    <property type="project" value="UniProtKB-SubCell"/>
</dbReference>
<reference evidence="11" key="2">
    <citation type="submission" date="2020-06" db="EMBL/GenBank/DDBJ databases">
        <title>Helianthus annuus Genome sequencing and assembly Release 2.</title>
        <authorList>
            <person name="Gouzy J."/>
            <person name="Langlade N."/>
            <person name="Munos S."/>
        </authorList>
    </citation>
    <scope>NUCLEOTIDE SEQUENCE</scope>
    <source>
        <tissue evidence="11">Leaves</tissue>
    </source>
</reference>
<dbReference type="InterPro" id="IPR044788">
    <property type="entry name" value="X8_dom_prot"/>
</dbReference>
<evidence type="ECO:0000313" key="11">
    <source>
        <dbReference type="EMBL" id="KAF5778671.1"/>
    </source>
</evidence>
<evidence type="ECO:0000256" key="5">
    <source>
        <dbReference type="ARBA" id="ARBA00023136"/>
    </source>
</evidence>
<evidence type="ECO:0000256" key="9">
    <source>
        <dbReference type="SAM" id="SignalP"/>
    </source>
</evidence>
<comment type="subcellular location">
    <subcellularLocation>
        <location evidence="1">Cell membrane</location>
        <topology evidence="1">Lipid-anchor</topology>
        <topology evidence="1">GPI-anchor</topology>
    </subcellularLocation>
</comment>
<dbReference type="Proteomes" id="UP000215914">
    <property type="component" value="Unassembled WGS sequence"/>
</dbReference>
<dbReference type="GO" id="GO:0098552">
    <property type="term" value="C:side of membrane"/>
    <property type="evidence" value="ECO:0007669"/>
    <property type="project" value="UniProtKB-KW"/>
</dbReference>
<proteinExistence type="predicted"/>
<keyword evidence="12" id="KW-1185">Reference proteome</keyword>
<dbReference type="GO" id="GO:0009506">
    <property type="term" value="C:plasmodesma"/>
    <property type="evidence" value="ECO:0007669"/>
    <property type="project" value="UniProtKB-ARBA"/>
</dbReference>
<keyword evidence="5" id="KW-0472">Membrane</keyword>
<evidence type="ECO:0000256" key="6">
    <source>
        <dbReference type="ARBA" id="ARBA00023157"/>
    </source>
</evidence>
<evidence type="ECO:0000256" key="7">
    <source>
        <dbReference type="ARBA" id="ARBA00023180"/>
    </source>
</evidence>
<keyword evidence="7" id="KW-0325">Glycoprotein</keyword>